<feature type="domain" description="Flavodoxin-like" evidence="2">
    <location>
        <begin position="349"/>
        <end position="503"/>
    </location>
</feature>
<evidence type="ECO:0000313" key="4">
    <source>
        <dbReference type="Proteomes" id="UP000653127"/>
    </source>
</evidence>
<dbReference type="Gene3D" id="3.90.1580.10">
    <property type="entry name" value="paralog of FGE (formylglycine-generating enzyme)"/>
    <property type="match status" value="1"/>
</dbReference>
<evidence type="ECO:0000313" key="3">
    <source>
        <dbReference type="EMBL" id="MBC8546976.1"/>
    </source>
</evidence>
<dbReference type="SUPFAM" id="SSF52218">
    <property type="entry name" value="Flavoproteins"/>
    <property type="match status" value="1"/>
</dbReference>
<keyword evidence="4" id="KW-1185">Reference proteome</keyword>
<evidence type="ECO:0000256" key="1">
    <source>
        <dbReference type="SAM" id="MobiDB-lite"/>
    </source>
</evidence>
<dbReference type="SUPFAM" id="SSF56436">
    <property type="entry name" value="C-type lectin-like"/>
    <property type="match status" value="1"/>
</dbReference>
<feature type="region of interest" description="Disordered" evidence="1">
    <location>
        <begin position="80"/>
        <end position="99"/>
    </location>
</feature>
<dbReference type="InterPro" id="IPR029039">
    <property type="entry name" value="Flavoprotein-like_sf"/>
</dbReference>
<dbReference type="Pfam" id="PF12682">
    <property type="entry name" value="Flavodoxin_4"/>
    <property type="match status" value="1"/>
</dbReference>
<protein>
    <submittedName>
        <fullName evidence="3">SUMF1/EgtB/PvdO family nonheme iron enzyme</fullName>
    </submittedName>
</protein>
<dbReference type="PANTHER" id="PTHR23150:SF19">
    <property type="entry name" value="FORMYLGLYCINE-GENERATING ENZYME"/>
    <property type="match status" value="1"/>
</dbReference>
<dbReference type="GO" id="GO:0016651">
    <property type="term" value="F:oxidoreductase activity, acting on NAD(P)H"/>
    <property type="evidence" value="ECO:0007669"/>
    <property type="project" value="UniProtKB-ARBA"/>
</dbReference>
<gene>
    <name evidence="3" type="ORF">H8711_08535</name>
</gene>
<feature type="compositionally biased region" description="Basic and acidic residues" evidence="1">
    <location>
        <begin position="87"/>
        <end position="99"/>
    </location>
</feature>
<evidence type="ECO:0000259" key="2">
    <source>
        <dbReference type="PROSITE" id="PS50902"/>
    </source>
</evidence>
<dbReference type="Gene3D" id="3.40.50.360">
    <property type="match status" value="1"/>
</dbReference>
<dbReference type="InterPro" id="IPR042095">
    <property type="entry name" value="SUMF_sf"/>
</dbReference>
<dbReference type="GO" id="GO:0010181">
    <property type="term" value="F:FMN binding"/>
    <property type="evidence" value="ECO:0007669"/>
    <property type="project" value="InterPro"/>
</dbReference>
<dbReference type="InterPro" id="IPR005532">
    <property type="entry name" value="SUMF_dom"/>
</dbReference>
<proteinExistence type="predicted"/>
<dbReference type="InterPro" id="IPR008254">
    <property type="entry name" value="Flavodoxin/NO_synth"/>
</dbReference>
<dbReference type="Pfam" id="PF03781">
    <property type="entry name" value="FGE-sulfatase"/>
    <property type="match status" value="1"/>
</dbReference>
<accession>A0A926DY62</accession>
<dbReference type="PANTHER" id="PTHR23150">
    <property type="entry name" value="SULFATASE MODIFYING FACTOR 1, 2"/>
    <property type="match status" value="1"/>
</dbReference>
<feature type="compositionally biased region" description="Polar residues" evidence="1">
    <location>
        <begin position="37"/>
        <end position="54"/>
    </location>
</feature>
<dbReference type="AlphaFoldDB" id="A0A926DY62"/>
<dbReference type="Proteomes" id="UP000653127">
    <property type="component" value="Unassembled WGS sequence"/>
</dbReference>
<feature type="region of interest" description="Disordered" evidence="1">
    <location>
        <begin position="36"/>
        <end position="59"/>
    </location>
</feature>
<dbReference type="InterPro" id="IPR051043">
    <property type="entry name" value="Sulfatase_Mod_Factor_Kinase"/>
</dbReference>
<sequence>MNTTPKAKILVLVIALATLAAIALGISFFSKGGAERTSASPSALQQDPAASSETTKPDTIQEGHEMQAIDDSLILIPSGTYQMGSPESERQRGTDETQHEVSISAFYVDPYEVKQKDYQEVMGENPSVFRGDALPVENVTWFDAVHYCNRLSESRGLTPVYTVDGNTVTWNRNANGYRLLTEAEWEYVCRAGTTTIYNFGDQVHSDYANFEGSYPYLIEENYVSHTNPEVVTSRNRGETIPVTELPPNTFGLYNTHGNVAEWCFDYYGEYDLSSTIDPSGAASGSLRVNRGGSYNDFGKHLRSAYRSATNPIDADQNLGFRICRNAEAGNEMVVTTNSLDISTPENPKILVAYFSYSGNTENGAEIIAEKTGADLFEITMANPYRGNIYDVSQRDLMQGVHPALSSHVQNMEQYDIVLLGYPTWWATVPMPVYSFLEEYDFSGKTVITFSSHGGTMFGDSVSDVSKAIPGAYVGCGFEFNYSGGSGLSDRISEWLSQSGIRER</sequence>
<reference evidence="3" key="1">
    <citation type="submission" date="2020-08" db="EMBL/GenBank/DDBJ databases">
        <title>Genome public.</title>
        <authorList>
            <person name="Liu C."/>
            <person name="Sun Q."/>
        </authorList>
    </citation>
    <scope>NUCLEOTIDE SEQUENCE</scope>
    <source>
        <strain evidence="3">NSJ-31</strain>
    </source>
</reference>
<dbReference type="GO" id="GO:0120147">
    <property type="term" value="F:formylglycine-generating oxidase activity"/>
    <property type="evidence" value="ECO:0007669"/>
    <property type="project" value="TreeGrafter"/>
</dbReference>
<dbReference type="EMBL" id="JACRST010000012">
    <property type="protein sequence ID" value="MBC8546976.1"/>
    <property type="molecule type" value="Genomic_DNA"/>
</dbReference>
<dbReference type="PROSITE" id="PS50902">
    <property type="entry name" value="FLAVODOXIN_LIKE"/>
    <property type="match status" value="1"/>
</dbReference>
<organism evidence="3 4">
    <name type="scientific">Ligaoa zhengdingensis</name>
    <dbReference type="NCBI Taxonomy" id="2763658"/>
    <lineage>
        <taxon>Bacteria</taxon>
        <taxon>Bacillati</taxon>
        <taxon>Bacillota</taxon>
        <taxon>Clostridia</taxon>
        <taxon>Eubacteriales</taxon>
        <taxon>Oscillospiraceae</taxon>
        <taxon>Ligaoa</taxon>
    </lineage>
</organism>
<dbReference type="InterPro" id="IPR016187">
    <property type="entry name" value="CTDL_fold"/>
</dbReference>
<comment type="caution">
    <text evidence="3">The sequence shown here is derived from an EMBL/GenBank/DDBJ whole genome shotgun (WGS) entry which is preliminary data.</text>
</comment>
<name>A0A926DY62_9FIRM</name>